<dbReference type="HOGENOM" id="CLU_2253847_0_0_1"/>
<organism evidence="1 2">
    <name type="scientific">Brassica oleracea var. oleracea</name>
    <dbReference type="NCBI Taxonomy" id="109376"/>
    <lineage>
        <taxon>Eukaryota</taxon>
        <taxon>Viridiplantae</taxon>
        <taxon>Streptophyta</taxon>
        <taxon>Embryophyta</taxon>
        <taxon>Tracheophyta</taxon>
        <taxon>Spermatophyta</taxon>
        <taxon>Magnoliopsida</taxon>
        <taxon>eudicotyledons</taxon>
        <taxon>Gunneridae</taxon>
        <taxon>Pentapetalae</taxon>
        <taxon>rosids</taxon>
        <taxon>malvids</taxon>
        <taxon>Brassicales</taxon>
        <taxon>Brassicaceae</taxon>
        <taxon>Brassiceae</taxon>
        <taxon>Brassica</taxon>
    </lineage>
</organism>
<reference evidence="1" key="2">
    <citation type="submission" date="2015-03" db="UniProtKB">
        <authorList>
            <consortium name="EnsemblPlants"/>
        </authorList>
    </citation>
    <scope>IDENTIFICATION</scope>
</reference>
<dbReference type="AlphaFoldDB" id="A0A0D3AQR7"/>
<keyword evidence="2" id="KW-1185">Reference proteome</keyword>
<protein>
    <submittedName>
        <fullName evidence="1">Uncharacterized protein</fullName>
    </submittedName>
</protein>
<evidence type="ECO:0000313" key="1">
    <source>
        <dbReference type="EnsemblPlants" id="Bo2g084010.1"/>
    </source>
</evidence>
<reference evidence="1 2" key="1">
    <citation type="journal article" date="2014" name="Genome Biol.">
        <title>Transcriptome and methylome profiling reveals relics of genome dominance in the mesopolyploid Brassica oleracea.</title>
        <authorList>
            <person name="Parkin I.A."/>
            <person name="Koh C."/>
            <person name="Tang H."/>
            <person name="Robinson S.J."/>
            <person name="Kagale S."/>
            <person name="Clarke W.E."/>
            <person name="Town C.D."/>
            <person name="Nixon J."/>
            <person name="Krishnakumar V."/>
            <person name="Bidwell S.L."/>
            <person name="Denoeud F."/>
            <person name="Belcram H."/>
            <person name="Links M.G."/>
            <person name="Just J."/>
            <person name="Clarke C."/>
            <person name="Bender T."/>
            <person name="Huebert T."/>
            <person name="Mason A.S."/>
            <person name="Pires J.C."/>
            <person name="Barker G."/>
            <person name="Moore J."/>
            <person name="Walley P.G."/>
            <person name="Manoli S."/>
            <person name="Batley J."/>
            <person name="Edwards D."/>
            <person name="Nelson M.N."/>
            <person name="Wang X."/>
            <person name="Paterson A.H."/>
            <person name="King G."/>
            <person name="Bancroft I."/>
            <person name="Chalhoub B."/>
            <person name="Sharpe A.G."/>
        </authorList>
    </citation>
    <scope>NUCLEOTIDE SEQUENCE</scope>
    <source>
        <strain evidence="1 2">cv. TO1000</strain>
    </source>
</reference>
<evidence type="ECO:0000313" key="2">
    <source>
        <dbReference type="Proteomes" id="UP000032141"/>
    </source>
</evidence>
<proteinExistence type="predicted"/>
<accession>A0A0D3AQR7</accession>
<dbReference type="EnsemblPlants" id="Bo2g084010.1">
    <property type="protein sequence ID" value="Bo2g084010.1"/>
    <property type="gene ID" value="Bo2g084010"/>
</dbReference>
<name>A0A0D3AQR7_BRAOL</name>
<dbReference type="Proteomes" id="UP000032141">
    <property type="component" value="Chromosome C2"/>
</dbReference>
<sequence>MLARLGAGIVRSGGSLPGRCFFCELCSGVFFHADKVVRASDGVGDRFGRVSVKILAECGIDVQGVHQRFDGDMVGDIDLRDNSFEFFHEVAETLVAGVSEVPQI</sequence>
<dbReference type="Gramene" id="Bo2g084010.1">
    <property type="protein sequence ID" value="Bo2g084010.1"/>
    <property type="gene ID" value="Bo2g084010"/>
</dbReference>